<gene>
    <name evidence="1" type="ORF">LCGC14_2688120</name>
</gene>
<accession>A0A0F9BU31</accession>
<organism evidence="1">
    <name type="scientific">marine sediment metagenome</name>
    <dbReference type="NCBI Taxonomy" id="412755"/>
    <lineage>
        <taxon>unclassified sequences</taxon>
        <taxon>metagenomes</taxon>
        <taxon>ecological metagenomes</taxon>
    </lineage>
</organism>
<name>A0A0F9BU31_9ZZZZ</name>
<sequence>PDRTNGIIYFVDCEYDGTTSYVWSLTLSDDSIEELDSIPYDVNDIFLIGNDIHVSYVDTPAYELLSDVIRPDGEVSAEWHNTGGGYNVEAINEIGGADGSYLYAGYNEEVIDIYTMSTFDLSSYDSGKITRITIWGYETSYNTGIEVGASNLLSPDPYRQYEFLFASPEGYTWKSATYSGLDFNQADLDDLELILKWFGYTPWPQSFAEIETLYAEVFFEGDFKDTELHIKNINQGTSVSQIVGPVADRSYNMSQVVVVGTDVYFLWKWSDNNVELLKYDSSGGIITQQLNTQTDFGPNTNLPPIDQRGLSYDENNIISFVLDDGSNTYYYYTYSISDDAFTKGVEYNISLMLDRNTASTVREKGLDLSEYKLYYIDTGGILTLFATPDLDAPIIAITDNFLMTSNGKLYERLESFADITKTITNGFLNQYDIGYPNYK</sequence>
<comment type="caution">
    <text evidence="1">The sequence shown here is derived from an EMBL/GenBank/DDBJ whole genome shotgun (WGS) entry which is preliminary data.</text>
</comment>
<evidence type="ECO:0000313" key="1">
    <source>
        <dbReference type="EMBL" id="KKK93914.1"/>
    </source>
</evidence>
<reference evidence="1" key="1">
    <citation type="journal article" date="2015" name="Nature">
        <title>Complex archaea that bridge the gap between prokaryotes and eukaryotes.</title>
        <authorList>
            <person name="Spang A."/>
            <person name="Saw J.H."/>
            <person name="Jorgensen S.L."/>
            <person name="Zaremba-Niedzwiedzka K."/>
            <person name="Martijn J."/>
            <person name="Lind A.E."/>
            <person name="van Eijk R."/>
            <person name="Schleper C."/>
            <person name="Guy L."/>
            <person name="Ettema T.J."/>
        </authorList>
    </citation>
    <scope>NUCLEOTIDE SEQUENCE</scope>
</reference>
<protein>
    <submittedName>
        <fullName evidence="1">Uncharacterized protein</fullName>
    </submittedName>
</protein>
<feature type="non-terminal residue" evidence="1">
    <location>
        <position position="439"/>
    </location>
</feature>
<dbReference type="AlphaFoldDB" id="A0A0F9BU31"/>
<feature type="non-terminal residue" evidence="1">
    <location>
        <position position="1"/>
    </location>
</feature>
<dbReference type="EMBL" id="LAZR01047568">
    <property type="protein sequence ID" value="KKK93914.1"/>
    <property type="molecule type" value="Genomic_DNA"/>
</dbReference>
<proteinExistence type="predicted"/>